<gene>
    <name evidence="2" type="ORF">DQL93_00705</name>
</gene>
<feature type="compositionally biased region" description="Low complexity" evidence="1">
    <location>
        <begin position="50"/>
        <end position="73"/>
    </location>
</feature>
<proteinExistence type="predicted"/>
<dbReference type="AlphaFoldDB" id="A0A3G6JGR1"/>
<protein>
    <submittedName>
        <fullName evidence="2">Uncharacterized protein</fullName>
    </submittedName>
</protein>
<evidence type="ECO:0000313" key="2">
    <source>
        <dbReference type="EMBL" id="AZA17031.1"/>
    </source>
</evidence>
<reference evidence="2" key="1">
    <citation type="submission" date="2018-07" db="EMBL/GenBank/DDBJ databases">
        <authorList>
            <person name="Somerville V."/>
        </authorList>
    </citation>
    <scope>NUCLEOTIDE SEQUENCE</scope>
    <source>
        <strain evidence="2">NWC_2_2</strain>
    </source>
</reference>
<dbReference type="EMBL" id="CP031023">
    <property type="protein sequence ID" value="AZA17031.1"/>
    <property type="molecule type" value="Genomic_DNA"/>
</dbReference>
<dbReference type="RefSeq" id="WP_207577501.1">
    <property type="nucleotide sequence ID" value="NZ_JACSUV010000067.1"/>
</dbReference>
<name>A0A3G6JGR1_LACDL</name>
<organism evidence="2">
    <name type="scientific">Lactobacillus delbrueckii subsp. lactis</name>
    <dbReference type="NCBI Taxonomy" id="29397"/>
    <lineage>
        <taxon>Bacteria</taxon>
        <taxon>Bacillati</taxon>
        <taxon>Bacillota</taxon>
        <taxon>Bacilli</taxon>
        <taxon>Lactobacillales</taxon>
        <taxon>Lactobacillaceae</taxon>
        <taxon>Lactobacillus</taxon>
    </lineage>
</organism>
<sequence>MFIRRSNSNNSTSNTEQKQVVAVNHDYSVTANNNVTDKAAADKAAADKAAASSNSESATVDSSSSSETTNPTVDTPFADKAVHTIYTGTNTYLYTTKELTTIATTPLQGNTSVIAYPDGITTALTGKNAGDPAIPVTYKGQNLYFKGTFEGLTSNGLYPDGYYYALTDTVFYGVVKPTDPSVKLDAPFLNGSTWFYFFDGGFTIYSYKNNVWTGNTFLNAQ</sequence>
<accession>A0A3G6JGR1</accession>
<evidence type="ECO:0000256" key="1">
    <source>
        <dbReference type="SAM" id="MobiDB-lite"/>
    </source>
</evidence>
<feature type="region of interest" description="Disordered" evidence="1">
    <location>
        <begin position="50"/>
        <end position="75"/>
    </location>
</feature>